<keyword evidence="1" id="KW-0812">Transmembrane</keyword>
<accession>E0STI7</accession>
<evidence type="ECO:0000313" key="3">
    <source>
        <dbReference type="Proteomes" id="UP000001304"/>
    </source>
</evidence>
<protein>
    <submittedName>
        <fullName evidence="2">Uncharacterized protein</fullName>
    </submittedName>
</protein>
<keyword evidence="1" id="KW-0472">Membrane</keyword>
<name>E0STI7_IGNAA</name>
<sequence length="498" mass="54775">MRLRSRSTSLAVAYLMLIVATFVAESILVTAFIGSVYRSASYLPSVVEGFGGGVVYGAYAVGPMQYRVGNRVINTYALYISLVNPNPMPTEVVLLTYITGEIPSEKVVDLFSVYDMEFTYRDSGVEMVRSSPRWFPDAKSYIYMPPHTAASLTVPIYSRVIAGTPSVILACTKTGCTKLEEVGEMRHRPSGEQPWIITRRDIGGGDASGGTPFSIPDQWKWEARTIGGYIHQCVPRYGTIYYTGYTQCCEPSISSSGYSCRSTGQRGGCLPVSGSMPSYSAVNGFPNNVIAGFYVTDTSFDFKTPETIRIGRYTYRLYGLGLGPGVSTWYLIPGKWRDYTGTSCLDRVVTITIRITPNIGKSGATFADVLPKSSAIYVYVATKGYSSSSWFPPSSQRDEVTITIKYKEGNTETYLPTISSSNGFVDNSADLVSNPDNWKIRMTASEIVITITYRMSGPTDWLSSQCFSWINECGSGSGSDRNVRLAFYIELIPSEYLS</sequence>
<dbReference type="BioCyc" id="IAGG583356:GHAH-1970-MONOMER"/>
<organism evidence="2 3">
    <name type="scientific">Ignisphaera aggregans (strain DSM 17230 / JCM 13409 / AQ1.S1)</name>
    <dbReference type="NCBI Taxonomy" id="583356"/>
    <lineage>
        <taxon>Archaea</taxon>
        <taxon>Thermoproteota</taxon>
        <taxon>Thermoprotei</taxon>
        <taxon>Desulfurococcales</taxon>
        <taxon>Desulfurococcaceae</taxon>
        <taxon>Ignisphaera</taxon>
    </lineage>
</organism>
<reference evidence="2 3" key="1">
    <citation type="journal article" date="2010" name="Stand. Genomic Sci.">
        <title>Complete genome sequence of Ignisphaera aggregans type strain (AQ1.S1).</title>
        <authorList>
            <person name="Goker M."/>
            <person name="Held B."/>
            <person name="Lapidus A."/>
            <person name="Nolan M."/>
            <person name="Spring S."/>
            <person name="Yasawong M."/>
            <person name="Lucas S."/>
            <person name="Glavina Del Rio T."/>
            <person name="Tice H."/>
            <person name="Cheng J.F."/>
            <person name="Goodwin L."/>
            <person name="Tapia R."/>
            <person name="Pitluck S."/>
            <person name="Liolios K."/>
            <person name="Ivanova N."/>
            <person name="Mavromatis K."/>
            <person name="Mikhailova N."/>
            <person name="Pati A."/>
            <person name="Chen A."/>
            <person name="Palaniappan K."/>
            <person name="Brambilla E."/>
            <person name="Land M."/>
            <person name="Hauser L."/>
            <person name="Chang Y.J."/>
            <person name="Jeffries C.D."/>
            <person name="Brettin T."/>
            <person name="Detter J.C."/>
            <person name="Han C."/>
            <person name="Rohde M."/>
            <person name="Sikorski J."/>
            <person name="Woyke T."/>
            <person name="Bristow J."/>
            <person name="Eisen J.A."/>
            <person name="Markowitz V."/>
            <person name="Hugenholtz P."/>
            <person name="Kyrpides N.C."/>
            <person name="Klenk H.P."/>
        </authorList>
    </citation>
    <scope>NUCLEOTIDE SEQUENCE [LARGE SCALE GENOMIC DNA]</scope>
    <source>
        <strain evidence="3">DSM 17230 / JCM 13409 / AQ1.S1</strain>
    </source>
</reference>
<evidence type="ECO:0000313" key="2">
    <source>
        <dbReference type="EMBL" id="ADM28773.1"/>
    </source>
</evidence>
<dbReference type="HOGENOM" id="CLU_547041_0_0_2"/>
<dbReference type="Proteomes" id="UP000001304">
    <property type="component" value="Chromosome"/>
</dbReference>
<feature type="transmembrane region" description="Helical" evidence="1">
    <location>
        <begin position="12"/>
        <end position="37"/>
    </location>
</feature>
<dbReference type="KEGG" id="iag:Igag_1981"/>
<gene>
    <name evidence="2" type="ordered locus">Igag_1981</name>
</gene>
<dbReference type="EMBL" id="CP002098">
    <property type="protein sequence ID" value="ADM28773.1"/>
    <property type="molecule type" value="Genomic_DNA"/>
</dbReference>
<keyword evidence="3" id="KW-1185">Reference proteome</keyword>
<dbReference type="AlphaFoldDB" id="E0STI7"/>
<proteinExistence type="predicted"/>
<evidence type="ECO:0000256" key="1">
    <source>
        <dbReference type="SAM" id="Phobius"/>
    </source>
</evidence>
<keyword evidence="1" id="KW-1133">Transmembrane helix</keyword>